<keyword evidence="3" id="KW-1185">Reference proteome</keyword>
<dbReference type="EMBL" id="BAABBB010000002">
    <property type="protein sequence ID" value="GAA3517587.1"/>
    <property type="molecule type" value="Genomic_DNA"/>
</dbReference>
<organism evidence="2 3">
    <name type="scientific">Nocardioides daeguensis</name>
    <dbReference type="NCBI Taxonomy" id="908359"/>
    <lineage>
        <taxon>Bacteria</taxon>
        <taxon>Bacillati</taxon>
        <taxon>Actinomycetota</taxon>
        <taxon>Actinomycetes</taxon>
        <taxon>Propionibacteriales</taxon>
        <taxon>Nocardioidaceae</taxon>
        <taxon>Nocardioides</taxon>
    </lineage>
</organism>
<dbReference type="PANTHER" id="PTHR34580">
    <property type="match status" value="1"/>
</dbReference>
<reference evidence="3" key="1">
    <citation type="journal article" date="2019" name="Int. J. Syst. Evol. Microbiol.">
        <title>The Global Catalogue of Microorganisms (GCM) 10K type strain sequencing project: providing services to taxonomists for standard genome sequencing and annotation.</title>
        <authorList>
            <consortium name="The Broad Institute Genomics Platform"/>
            <consortium name="The Broad Institute Genome Sequencing Center for Infectious Disease"/>
            <person name="Wu L."/>
            <person name="Ma J."/>
        </authorList>
    </citation>
    <scope>NUCLEOTIDE SEQUENCE [LARGE SCALE GENOMIC DNA]</scope>
    <source>
        <strain evidence="3">JCM 17460</strain>
    </source>
</reference>
<dbReference type="InterPro" id="IPR051534">
    <property type="entry name" value="CBASS_pafABC_assoc_protein"/>
</dbReference>
<dbReference type="Pfam" id="PF13280">
    <property type="entry name" value="WYL"/>
    <property type="match status" value="1"/>
</dbReference>
<dbReference type="InterPro" id="IPR026881">
    <property type="entry name" value="WYL_dom"/>
</dbReference>
<evidence type="ECO:0000259" key="1">
    <source>
        <dbReference type="Pfam" id="PF13280"/>
    </source>
</evidence>
<dbReference type="RefSeq" id="WP_218235983.1">
    <property type="nucleotide sequence ID" value="NZ_BAABBB010000002.1"/>
</dbReference>
<proteinExistence type="predicted"/>
<evidence type="ECO:0000313" key="2">
    <source>
        <dbReference type="EMBL" id="GAA3517587.1"/>
    </source>
</evidence>
<dbReference type="PANTHER" id="PTHR34580:SF1">
    <property type="entry name" value="PROTEIN PAFC"/>
    <property type="match status" value="1"/>
</dbReference>
<gene>
    <name evidence="2" type="ORF">GCM10022263_01580</name>
</gene>
<comment type="caution">
    <text evidence="2">The sequence shown here is derived from an EMBL/GenBank/DDBJ whole genome shotgun (WGS) entry which is preliminary data.</text>
</comment>
<protein>
    <recommendedName>
        <fullName evidence="1">WYL domain-containing protein</fullName>
    </recommendedName>
</protein>
<evidence type="ECO:0000313" key="3">
    <source>
        <dbReference type="Proteomes" id="UP001500301"/>
    </source>
</evidence>
<sequence>MSNVPKYVSRIARLPEVFARLAASPDGRALQDLAAEFDTTVAELREDLLAFYTADVGGVWGLSRPEVLEFLGPDGVTEDPGTADLVRLVSESPIDLGVEYVDAGELARVHAAAQALLEIEPDNTELAEALDVLAHTLFGEAASEAVSEMSGAGEGAGSSSRGAARNRLLPQLRQAQDEQRVVRIVYSRAWEPGVTEREIEPYRLVQTRRGWEVDAGPVDDQGRIRTYLLSNIRSAEVLDRAFVVPDDVAELLARQRATTRVRVLLPQESRWVADFYAEQVTFVEDDERDVVVDLELLPPVEDRVGRLLVTAGPTATVLDPPALDSAGVVLAEELLVHHTSGAVSRARRAP</sequence>
<accession>A0ABP6UQ37</accession>
<name>A0ABP6UQ37_9ACTN</name>
<dbReference type="Proteomes" id="UP001500301">
    <property type="component" value="Unassembled WGS sequence"/>
</dbReference>
<feature type="domain" description="WYL" evidence="1">
    <location>
        <begin position="168"/>
        <end position="237"/>
    </location>
</feature>
<dbReference type="PROSITE" id="PS52050">
    <property type="entry name" value="WYL"/>
    <property type="match status" value="1"/>
</dbReference>